<dbReference type="Pfam" id="PF13579">
    <property type="entry name" value="Glyco_trans_4_4"/>
    <property type="match status" value="1"/>
</dbReference>
<organism evidence="2">
    <name type="scientific">uncultured organism</name>
    <dbReference type="NCBI Taxonomy" id="155900"/>
    <lineage>
        <taxon>unclassified sequences</taxon>
        <taxon>environmental samples</taxon>
    </lineage>
</organism>
<accession>A0A5B8RAG9</accession>
<dbReference type="SUPFAM" id="SSF53756">
    <property type="entry name" value="UDP-Glycosyltransferase/glycogen phosphorylase"/>
    <property type="match status" value="1"/>
</dbReference>
<dbReference type="Pfam" id="PF13692">
    <property type="entry name" value="Glyco_trans_1_4"/>
    <property type="match status" value="1"/>
</dbReference>
<gene>
    <name evidence="2" type="ORF">KBTEX_01969</name>
</gene>
<dbReference type="InterPro" id="IPR028098">
    <property type="entry name" value="Glyco_trans_4-like_N"/>
</dbReference>
<dbReference type="PANTHER" id="PTHR12526">
    <property type="entry name" value="GLYCOSYLTRANSFERASE"/>
    <property type="match status" value="1"/>
</dbReference>
<evidence type="ECO:0000313" key="2">
    <source>
        <dbReference type="EMBL" id="QEA05646.1"/>
    </source>
</evidence>
<dbReference type="EMBL" id="MN079106">
    <property type="protein sequence ID" value="QEA05646.1"/>
    <property type="molecule type" value="Genomic_DNA"/>
</dbReference>
<proteinExistence type="predicted"/>
<reference evidence="2" key="1">
    <citation type="submission" date="2019-06" db="EMBL/GenBank/DDBJ databases">
        <authorList>
            <person name="Murdoch R.W."/>
            <person name="Fathepure B."/>
        </authorList>
    </citation>
    <scope>NUCLEOTIDE SEQUENCE</scope>
</reference>
<protein>
    <recommendedName>
        <fullName evidence="1">Glycosyltransferase subfamily 4-like N-terminal domain-containing protein</fullName>
    </recommendedName>
</protein>
<dbReference type="Gene3D" id="3.40.50.2000">
    <property type="entry name" value="Glycogen Phosphorylase B"/>
    <property type="match status" value="2"/>
</dbReference>
<evidence type="ECO:0000259" key="1">
    <source>
        <dbReference type="Pfam" id="PF13579"/>
    </source>
</evidence>
<sequence>MNVLLFSRYGSLGASSRVRYLQYLPYFRDQGVTVEVAPLFSDAYLQALYNSGSRWREVLAGYMRRFGALGRARRFDVLIVEKELYPFLPAVVERLLRAMGVPYVADYDDALFHRYDRHPRALVRRLLGRKIDAVMRHAAVVVAGNEYLAARARKAGADRVEVIPTVVDTERYRLLPGPANEVPVVGWIGTPRTSRYLQALLPVFEALQREVPVRFAAVGAREADFAGTPVEAWPWSVETEVSSIQKFDIGIMPLQDSPWERGKCGYKLIQYMACGVPVVASPVGVNREIVTQGENGLLAETAEEWQKALQELLQRGEAGRRTMGAVGRERVEHWYSLEAQAPRFLAAVKGAVR</sequence>
<name>A0A5B8RAG9_9ZZZZ</name>
<dbReference type="AlphaFoldDB" id="A0A5B8RAG9"/>
<feature type="domain" description="Glycosyltransferase subfamily 4-like N-terminal" evidence="1">
    <location>
        <begin position="27"/>
        <end position="164"/>
    </location>
</feature>
<dbReference type="CDD" id="cd03801">
    <property type="entry name" value="GT4_PimA-like"/>
    <property type="match status" value="1"/>
</dbReference>